<sequence>MSKIIRGEMLKGKRSFGRKSLILFPLLVSGMAIFLMGGELTQIGAYNWWYMLLLPMVVGLVCTNLVDADKRLGFYNCNVLPISPAKMWHGKIWTGLLYLAFSNAVVFGLTTLSGLLFPSQYPLWRGLVAGIVLTVTWAWQIPLGLYLATRFHSVVTFLSILFLNIFCSSQSIAGGAFWYVPFAIAPRLMAPIIHINPNGVPLEAGSPLYDAGVVLPGLILTLLFLLASSFLSTRWFSKGGRYRETI</sequence>
<feature type="transmembrane region" description="Helical" evidence="1">
    <location>
        <begin position="154"/>
        <end position="180"/>
    </location>
</feature>
<keyword evidence="5" id="KW-1185">Reference proteome</keyword>
<accession>R2XVH5</accession>
<dbReference type="OrthoDB" id="9776525at2"/>
<dbReference type="Proteomes" id="UP000014160">
    <property type="component" value="Unassembled WGS sequence"/>
</dbReference>
<dbReference type="EMBL" id="AJDQ01000002">
    <property type="protein sequence ID" value="EOI58944.1"/>
    <property type="molecule type" value="Genomic_DNA"/>
</dbReference>
<dbReference type="InterPro" id="IPR021205">
    <property type="entry name" value="Lanti_perm_SpaE/MutE/EpiE-like"/>
</dbReference>
<feature type="transmembrane region" description="Helical" evidence="1">
    <location>
        <begin position="123"/>
        <end position="147"/>
    </location>
</feature>
<evidence type="ECO:0000313" key="2">
    <source>
        <dbReference type="EMBL" id="EOI58944.1"/>
    </source>
</evidence>
<proteinExistence type="predicted"/>
<dbReference type="RefSeq" id="WP_010778581.1">
    <property type="nucleotide sequence ID" value="NZ_ASWH01000002.1"/>
</dbReference>
<feature type="transmembrane region" description="Helical" evidence="1">
    <location>
        <begin position="46"/>
        <end position="66"/>
    </location>
</feature>
<keyword evidence="1" id="KW-0812">Transmembrane</keyword>
<dbReference type="PATRIC" id="fig|1158614.3.peg.116"/>
<organism evidence="2 4">
    <name type="scientific">Enterococcus gilvus ATCC BAA-350</name>
    <dbReference type="NCBI Taxonomy" id="1158614"/>
    <lineage>
        <taxon>Bacteria</taxon>
        <taxon>Bacillati</taxon>
        <taxon>Bacillota</taxon>
        <taxon>Bacilli</taxon>
        <taxon>Lactobacillales</taxon>
        <taxon>Enterococcaceae</taxon>
        <taxon>Enterococcus</taxon>
    </lineage>
</organism>
<dbReference type="CDD" id="cd21807">
    <property type="entry name" value="ABC-2_lan_permease_MutE_EpiE-like"/>
    <property type="match status" value="1"/>
</dbReference>
<dbReference type="AlphaFoldDB" id="R2XVH5"/>
<feature type="transmembrane region" description="Helical" evidence="1">
    <location>
        <begin position="213"/>
        <end position="233"/>
    </location>
</feature>
<reference evidence="2 4" key="1">
    <citation type="submission" date="2013-02" db="EMBL/GenBank/DDBJ databases">
        <title>The Genome Sequence of Enterococcus gilvus ATCC BAA-350.</title>
        <authorList>
            <consortium name="The Broad Institute Genome Sequencing Platform"/>
            <consortium name="The Broad Institute Genome Sequencing Center for Infectious Disease"/>
            <person name="Earl A.M."/>
            <person name="Gilmore M.S."/>
            <person name="Lebreton F."/>
            <person name="Walker B."/>
            <person name="Young S.K."/>
            <person name="Zeng Q."/>
            <person name="Gargeya S."/>
            <person name="Fitzgerald M."/>
            <person name="Haas B."/>
            <person name="Abouelleil A."/>
            <person name="Alvarado L."/>
            <person name="Arachchi H.M."/>
            <person name="Berlin A.M."/>
            <person name="Chapman S.B."/>
            <person name="Dewar J."/>
            <person name="Goldberg J."/>
            <person name="Griggs A."/>
            <person name="Gujja S."/>
            <person name="Hansen M."/>
            <person name="Howarth C."/>
            <person name="Imamovic A."/>
            <person name="Larimer J."/>
            <person name="McCowan C."/>
            <person name="Murphy C."/>
            <person name="Neiman D."/>
            <person name="Pearson M."/>
            <person name="Priest M."/>
            <person name="Roberts A."/>
            <person name="Saif S."/>
            <person name="Shea T."/>
            <person name="Sisk P."/>
            <person name="Sykes S."/>
            <person name="Wortman J."/>
            <person name="Nusbaum C."/>
            <person name="Birren B."/>
        </authorList>
    </citation>
    <scope>NUCLEOTIDE SEQUENCE [LARGE SCALE GENOMIC DNA]</scope>
    <source>
        <strain evidence="2 4">ATCC BAA-350</strain>
    </source>
</reference>
<feature type="transmembrane region" description="Helical" evidence="1">
    <location>
        <begin position="96"/>
        <end position="117"/>
    </location>
</feature>
<keyword evidence="1" id="KW-1133">Transmembrane helix</keyword>
<dbReference type="Proteomes" id="UP000013750">
    <property type="component" value="Unassembled WGS sequence"/>
</dbReference>
<feature type="transmembrane region" description="Helical" evidence="1">
    <location>
        <begin position="21"/>
        <end position="40"/>
    </location>
</feature>
<dbReference type="eggNOG" id="COG4200">
    <property type="taxonomic scope" value="Bacteria"/>
</dbReference>
<reference evidence="3 5" key="2">
    <citation type="submission" date="2013-03" db="EMBL/GenBank/DDBJ databases">
        <title>The Genome Sequence of Enterococcus gilvus ATCC BAA-350 (PacBio/Illumina hybrid assembly).</title>
        <authorList>
            <consortium name="The Broad Institute Genomics Platform"/>
            <consortium name="The Broad Institute Genome Sequencing Center for Infectious Disease"/>
            <person name="Earl A."/>
            <person name="Russ C."/>
            <person name="Gilmore M."/>
            <person name="Surin D."/>
            <person name="Walker B."/>
            <person name="Young S."/>
            <person name="Zeng Q."/>
            <person name="Gargeya S."/>
            <person name="Fitzgerald M."/>
            <person name="Haas B."/>
            <person name="Abouelleil A."/>
            <person name="Allen A.W."/>
            <person name="Alvarado L."/>
            <person name="Arachchi H.M."/>
            <person name="Berlin A.M."/>
            <person name="Chapman S.B."/>
            <person name="Gainer-Dewar J."/>
            <person name="Goldberg J."/>
            <person name="Griggs A."/>
            <person name="Gujja S."/>
            <person name="Hansen M."/>
            <person name="Howarth C."/>
            <person name="Imamovic A."/>
            <person name="Ireland A."/>
            <person name="Larimer J."/>
            <person name="McCowan C."/>
            <person name="Murphy C."/>
            <person name="Pearson M."/>
            <person name="Poon T.W."/>
            <person name="Priest M."/>
            <person name="Roberts A."/>
            <person name="Saif S."/>
            <person name="Shea T."/>
            <person name="Sisk P."/>
            <person name="Sykes S."/>
            <person name="Wortman J."/>
            <person name="Nusbaum C."/>
            <person name="Birren B."/>
        </authorList>
    </citation>
    <scope>NUCLEOTIDE SEQUENCE [LARGE SCALE GENOMIC DNA]</scope>
    <source>
        <strain evidence="3 5">ATCC BAA-350</strain>
    </source>
</reference>
<evidence type="ECO:0000313" key="4">
    <source>
        <dbReference type="Proteomes" id="UP000013750"/>
    </source>
</evidence>
<gene>
    <name evidence="3" type="ORF">I592_03317</name>
    <name evidence="2" type="ORF">UKC_00130</name>
</gene>
<evidence type="ECO:0000313" key="5">
    <source>
        <dbReference type="Proteomes" id="UP000014160"/>
    </source>
</evidence>
<dbReference type="NCBIfam" id="TIGR03732">
    <property type="entry name" value="lanti_perm_MutE"/>
    <property type="match status" value="1"/>
</dbReference>
<dbReference type="HOGENOM" id="CLU_077103_2_1_9"/>
<comment type="caution">
    <text evidence="2">The sequence shown here is derived from an EMBL/GenBank/DDBJ whole genome shotgun (WGS) entry which is preliminary data.</text>
</comment>
<evidence type="ECO:0000313" key="3">
    <source>
        <dbReference type="EMBL" id="EOW79179.1"/>
    </source>
</evidence>
<keyword evidence="1" id="KW-0472">Membrane</keyword>
<evidence type="ECO:0000256" key="1">
    <source>
        <dbReference type="SAM" id="Phobius"/>
    </source>
</evidence>
<protein>
    <submittedName>
        <fullName evidence="2">MutE/EpiE family lantibiotic protection ABC transporter permease subunit</fullName>
    </submittedName>
</protein>
<dbReference type="EMBL" id="ASWH01000002">
    <property type="protein sequence ID" value="EOW79179.1"/>
    <property type="molecule type" value="Genomic_DNA"/>
</dbReference>
<name>R2XVH5_9ENTE</name>